<comment type="caution">
    <text evidence="4">The sequence shown here is derived from an EMBL/GenBank/DDBJ whole genome shotgun (WGS) entry which is preliminary data.</text>
</comment>
<dbReference type="InterPro" id="IPR001599">
    <property type="entry name" value="Macroglobln_a2"/>
</dbReference>
<dbReference type="InterPro" id="IPR051802">
    <property type="entry name" value="YfhM-like"/>
</dbReference>
<dbReference type="InterPro" id="IPR041246">
    <property type="entry name" value="Bact_MG10"/>
</dbReference>
<feature type="domain" description="Alpha-2-macroglobulin bait region" evidence="2">
    <location>
        <begin position="968"/>
        <end position="1103"/>
    </location>
</feature>
<dbReference type="RefSeq" id="WP_379023028.1">
    <property type="nucleotide sequence ID" value="NZ_JBHRTA010000037.1"/>
</dbReference>
<dbReference type="InterPro" id="IPR008930">
    <property type="entry name" value="Terpenoid_cyclase/PrenylTrfase"/>
</dbReference>
<dbReference type="Proteomes" id="UP001595526">
    <property type="component" value="Unassembled WGS sequence"/>
</dbReference>
<accession>A0ABV7JNK6</accession>
<feature type="domain" description="Alpha-2-macroglobulin" evidence="3">
    <location>
        <begin position="1237"/>
        <end position="1327"/>
    </location>
</feature>
<dbReference type="SMART" id="SM01419">
    <property type="entry name" value="Thiol-ester_cl"/>
    <property type="match status" value="1"/>
</dbReference>
<sequence>MVRSILFLLSVVSVTMTLAQKSEKDDPFRQEWHQIDSLISKGLPQSAAKIGRKILEEATRRKDAPNTIRARLLLMSVEEANDGNTATHSIQQADSMIQVSTGAEKALWQSITAELYWQYFQQNRWTIFDRTPLAAEPPADIATWDAATFITKASELYQASILNSELLKAIPVERYTPLVIEGKNTRHLRPTLYDFLAFRAIEFFQHDEKDVIRPAYQFQMDGTRWFETAERFSDVKVNPADPGALHFRALHTYQQLLAFHMEDARPDALIDADLHRLAFVHQYSVHAAKDSLYRNALQALARRYPDAEATAQVVYRLLQFEFNSTHSAQQDSLGLRRLLEQLNALIARFPGSEGASNAEQLRHAIMGKSLGLQTEQVLLPNENNRLLVTYRNLGKIFLRLYRWPEELPDRNRRLDEKKRNQLLRSKPLKAWEVNLPGTEDLHEHRTEIKLDPLPAGNYLIVASARPDFGFEQNTLQAASIQVSALSMVVNNQQGNHSLVALHRKSGMPIRGAQVVFQENHWDTHNRKYSYRTIGQTRTDEDGRAAIAISNHKSSINRIQIAAHGDTLQTDGYFGPYGQWQDDQQETTTRTFLFTDRALYRPGQTIHFKGIVIENNKKENNNSVLPNHEAEITLYDTNNQRVTSLKLTTNGFGSFAGKFTAPEGGLTGTMRIETSNGQAYFAVEEYKRPRFQVTFDTLKANAGLNEQITVRGKAAAYAGNPVDGAEVKYRVVRRARFPYYWRFYRWGQPQSPEMEIANGTIQTQPDGSFEVTFTTIPDKQLAPETLPVFSYTVYADVTDINGETQSNNHVIRAGYRSLQLAAQLAEQLDARQPQTLAITTQNLNGVATPADVEVSVAPLRFPGKIYRKRLWENPDRHVMTEAEFRRYFPDDEYTDEADHLNWPVGSTTWTTKLNTGMRQTATLPTSVWKQEGWHVITLKTTDPQGNKVTEKKYTYVAGLSDGALTQVPLLILTPKSVLSPGDTLAMTVKTGFDSTYVLETNSDINPEFSAFSDVRTVERTIDENDRGGLGFSWLYVYNSRVYTATRQIAVPWSNRDLQLEWATHRDKLLPGETEEWRLTIKGHQKEAVAAELLAGLYDASLDALKSHAWYWDKLSPIRDVGTYWQTNQGFGALSGYTWHNTINGARPAEYIKRYDELLNYPVQSRLHGNRFLVRGIATAQAPARRTDANAAVVEELAVAGYDQQQKAATAEAEDTLSTDIPSARETTPIPARTNLQETAFFFPQLSTDTAGNVSLRFTMPEALTEWKLMAFAHTTDWKTGYLQGSVKTQKDLMVMPNLPRFLRQGDDIQISSKISNISGQALRGVAQLEILDAVSLEHIDGFGGTITGQDFNVAENQSTTVNWTLRVPDDRFEPIVVRITAKAGNFTDGEENTLPVMTNRMMVTETLPLPVRGNESKAFSLHTLLNPESNTLTNHALTVEFTGNPAWYAVQALPYLMEYPYECAEQVFNRFYSTALAAHIVGQSPKVKAIFDKWATKDTAALLSNLEKNQELKSALLEETPWVMEAADESQQKRRIALLFDSHKLAQGLQHNLSKLAEIQRSDGSFPWFRGMMADRYITQYIATGIARLQRLGVETAASETAAAILAKAVDYVDRQIKADHDRLVADQADFSKQHIEYPHVQYLYMRSLLQNQPHSESRAAYEFYMAQAAKFWAVFNPYLKGQLALAFHRGGNTKTTAEIMASLRETASHSPELGMYWKSMPRGYWWYEAPIEAQALLIEAFAEVAEDTGEVDDLKVWLLKQKQTQHWGTTKSTADAVYALLLQGSDWLVNEPSVTVSLGTETIRSANETTEAGTGYFKKRFDADAVTSDMGNIAVKVDKTANDGVAWGAVYWQYFEDLDKITAAETPLSLRKQLYVERNTDRGPVLEEITERKPLKVGDKVTVRIELRVDRDMEHVHLKDMRAACFEPINVLSGFRYQGGLGYYESTRDVATNFFFDRLRKGTYVFEYPVFVSQAGDFSNGISTIQCMYAPEFSSHSDGIRVKVSAM</sequence>
<dbReference type="PANTHER" id="PTHR40094">
    <property type="entry name" value="ALPHA-2-MACROGLOBULIN HOMOLOG"/>
    <property type="match status" value="1"/>
</dbReference>
<evidence type="ECO:0000259" key="3">
    <source>
        <dbReference type="SMART" id="SM01360"/>
    </source>
</evidence>
<dbReference type="SMART" id="SM01360">
    <property type="entry name" value="A2M"/>
    <property type="match status" value="1"/>
</dbReference>
<evidence type="ECO:0000313" key="4">
    <source>
        <dbReference type="EMBL" id="MFC3198403.1"/>
    </source>
</evidence>
<comment type="similarity">
    <text evidence="1">Belongs to the protease inhibitor I39 (alpha-2-macroglobulin) family. Bacterial alpha-2-macroglobulin subfamily.</text>
</comment>
<dbReference type="Gene3D" id="1.50.10.20">
    <property type="match status" value="1"/>
</dbReference>
<gene>
    <name evidence="4" type="ORF">ACFOET_12335</name>
</gene>
<dbReference type="Gene3D" id="2.60.40.1930">
    <property type="match status" value="1"/>
</dbReference>
<reference evidence="5" key="1">
    <citation type="journal article" date="2019" name="Int. J. Syst. Evol. Microbiol.">
        <title>The Global Catalogue of Microorganisms (GCM) 10K type strain sequencing project: providing services to taxonomists for standard genome sequencing and annotation.</title>
        <authorList>
            <consortium name="The Broad Institute Genomics Platform"/>
            <consortium name="The Broad Institute Genome Sequencing Center for Infectious Disease"/>
            <person name="Wu L."/>
            <person name="Ma J."/>
        </authorList>
    </citation>
    <scope>NUCLEOTIDE SEQUENCE [LARGE SCALE GENOMIC DNA]</scope>
    <source>
        <strain evidence="5">KCTC 52416</strain>
    </source>
</reference>
<dbReference type="InterPro" id="IPR002890">
    <property type="entry name" value="MG2"/>
</dbReference>
<dbReference type="SMART" id="SM01359">
    <property type="entry name" value="A2M_N_2"/>
    <property type="match status" value="1"/>
</dbReference>
<dbReference type="SUPFAM" id="SSF48239">
    <property type="entry name" value="Terpenoid cyclases/Protein prenyltransferases"/>
    <property type="match status" value="1"/>
</dbReference>
<evidence type="ECO:0000259" key="2">
    <source>
        <dbReference type="SMART" id="SM01359"/>
    </source>
</evidence>
<proteinExistence type="inferred from homology"/>
<keyword evidence="5" id="KW-1185">Reference proteome</keyword>
<name>A0ABV7JNK6_9SPHI</name>
<dbReference type="Pfam" id="PF01835">
    <property type="entry name" value="MG2"/>
    <property type="match status" value="1"/>
</dbReference>
<dbReference type="PANTHER" id="PTHR40094:SF1">
    <property type="entry name" value="UBIQUITIN DOMAIN-CONTAINING PROTEIN"/>
    <property type="match status" value="1"/>
</dbReference>
<dbReference type="InterPro" id="IPR011625">
    <property type="entry name" value="A2M_N_BRD"/>
</dbReference>
<evidence type="ECO:0000256" key="1">
    <source>
        <dbReference type="ARBA" id="ARBA00010556"/>
    </source>
</evidence>
<protein>
    <submittedName>
        <fullName evidence="4">Alpha-2-macroglobulin</fullName>
    </submittedName>
</protein>
<organism evidence="4 5">
    <name type="scientific">Parapedobacter deserti</name>
    <dbReference type="NCBI Taxonomy" id="1912957"/>
    <lineage>
        <taxon>Bacteria</taxon>
        <taxon>Pseudomonadati</taxon>
        <taxon>Bacteroidota</taxon>
        <taxon>Sphingobacteriia</taxon>
        <taxon>Sphingobacteriales</taxon>
        <taxon>Sphingobacteriaceae</taxon>
        <taxon>Parapedobacter</taxon>
    </lineage>
</organism>
<dbReference type="EMBL" id="JBHRTA010000037">
    <property type="protein sequence ID" value="MFC3198403.1"/>
    <property type="molecule type" value="Genomic_DNA"/>
</dbReference>
<dbReference type="Pfam" id="PF00207">
    <property type="entry name" value="A2M"/>
    <property type="match status" value="1"/>
</dbReference>
<dbReference type="InterPro" id="IPR047565">
    <property type="entry name" value="Alpha-macroglob_thiol-ester_cl"/>
</dbReference>
<evidence type="ECO:0000313" key="5">
    <source>
        <dbReference type="Proteomes" id="UP001595526"/>
    </source>
</evidence>
<dbReference type="Pfam" id="PF17973">
    <property type="entry name" value="bMG10"/>
    <property type="match status" value="1"/>
</dbReference>